<dbReference type="EMBL" id="PENG01000001">
    <property type="protein sequence ID" value="PJI26799.1"/>
    <property type="molecule type" value="Genomic_DNA"/>
</dbReference>
<protein>
    <submittedName>
        <fullName evidence="1">Uncharacterized protein</fullName>
    </submittedName>
</protein>
<sequence>MEEAKGSEGIRYLQPSDAILKNKSHRNDLSLRWLSLYVLHPYFGYRRRGVLPEIDRKEDDKGVNIFYKLNYCLTL</sequence>
<proteinExistence type="predicted"/>
<name>A0A2M8TS93_PREIN</name>
<dbReference type="Proteomes" id="UP000229884">
    <property type="component" value="Unassembled WGS sequence"/>
</dbReference>
<organism evidence="1 2">
    <name type="scientific">Prevotella intermedia</name>
    <dbReference type="NCBI Taxonomy" id="28131"/>
    <lineage>
        <taxon>Bacteria</taxon>
        <taxon>Pseudomonadati</taxon>
        <taxon>Bacteroidota</taxon>
        <taxon>Bacteroidia</taxon>
        <taxon>Bacteroidales</taxon>
        <taxon>Prevotellaceae</taxon>
        <taxon>Prevotella</taxon>
    </lineage>
</organism>
<reference evidence="1 2" key="1">
    <citation type="submission" date="2017-11" db="EMBL/GenBank/DDBJ databases">
        <title>Genome sequencing of Prevotella intermedia KCOM 2832.</title>
        <authorList>
            <person name="Kook J.-K."/>
            <person name="Park S.-N."/>
            <person name="Lim Y.K."/>
        </authorList>
    </citation>
    <scope>NUCLEOTIDE SEQUENCE [LARGE SCALE GENOMIC DNA]</scope>
    <source>
        <strain evidence="1 2">KCOM 2832</strain>
    </source>
</reference>
<evidence type="ECO:0000313" key="2">
    <source>
        <dbReference type="Proteomes" id="UP000229884"/>
    </source>
</evidence>
<dbReference type="RefSeq" id="WP_100370036.1">
    <property type="nucleotide sequence ID" value="NZ_PENG01000001.1"/>
</dbReference>
<dbReference type="AlphaFoldDB" id="A0A2M8TS93"/>
<gene>
    <name evidence="1" type="ORF">CTM58_01010</name>
</gene>
<comment type="caution">
    <text evidence="1">The sequence shown here is derived from an EMBL/GenBank/DDBJ whole genome shotgun (WGS) entry which is preliminary data.</text>
</comment>
<accession>A0A2M8TS93</accession>
<evidence type="ECO:0000313" key="1">
    <source>
        <dbReference type="EMBL" id="PJI26799.1"/>
    </source>
</evidence>